<evidence type="ECO:0000256" key="11">
    <source>
        <dbReference type="RuleBase" id="RU004423"/>
    </source>
</evidence>
<evidence type="ECO:0000256" key="7">
    <source>
        <dbReference type="ARBA" id="ARBA00023040"/>
    </source>
</evidence>
<evidence type="ECO:0000256" key="3">
    <source>
        <dbReference type="ARBA" id="ARBA00022480"/>
    </source>
</evidence>
<dbReference type="Ensembl" id="ENSLACT00000008322.1">
    <property type="protein sequence ID" value="ENSLACP00000008256.1"/>
    <property type="gene ID" value="ENSLACG00000007306.1"/>
</dbReference>
<dbReference type="FunCoup" id="H3AF35">
    <property type="interactions" value="529"/>
</dbReference>
<keyword evidence="3 12" id="KW-0919">Taste</keyword>
<evidence type="ECO:0000313" key="16">
    <source>
        <dbReference type="Proteomes" id="UP000008672"/>
    </source>
</evidence>
<keyword evidence="4 12" id="KW-0716">Sensory transduction</keyword>
<comment type="subcellular location">
    <subcellularLocation>
        <location evidence="1 12">Membrane</location>
        <topology evidence="1 12">Multi-pass membrane protein</topology>
    </subcellularLocation>
</comment>
<dbReference type="InterPro" id="IPR017452">
    <property type="entry name" value="GPCR_Rhodpsn_7TM"/>
</dbReference>
<dbReference type="Pfam" id="PF05296">
    <property type="entry name" value="TAS2R"/>
    <property type="match status" value="1"/>
</dbReference>
<comment type="similarity">
    <text evidence="2 11">Belongs to the G-protein coupled receptor T2R family.</text>
</comment>
<dbReference type="HOGENOM" id="CLU_072337_0_0_1"/>
<feature type="transmembrane region" description="Helical" evidence="13">
    <location>
        <begin position="130"/>
        <end position="151"/>
    </location>
</feature>
<reference evidence="15" key="2">
    <citation type="submission" date="2025-08" db="UniProtKB">
        <authorList>
            <consortium name="Ensembl"/>
        </authorList>
    </citation>
    <scope>IDENTIFICATION</scope>
</reference>
<dbReference type="Gene3D" id="1.20.1070.10">
    <property type="entry name" value="Rhodopsin 7-helix transmembrane proteins"/>
    <property type="match status" value="1"/>
</dbReference>
<reference evidence="16" key="1">
    <citation type="submission" date="2011-08" db="EMBL/GenBank/DDBJ databases">
        <title>The draft genome of Latimeria chalumnae.</title>
        <authorList>
            <person name="Di Palma F."/>
            <person name="Alfoldi J."/>
            <person name="Johnson J."/>
            <person name="Berlin A."/>
            <person name="Gnerre S."/>
            <person name="Jaffe D."/>
            <person name="MacCallum I."/>
            <person name="Young S."/>
            <person name="Walker B.J."/>
            <person name="Lander E."/>
            <person name="Lindblad-Toh K."/>
        </authorList>
    </citation>
    <scope>NUCLEOTIDE SEQUENCE [LARGE SCALE GENOMIC DNA]</scope>
    <source>
        <strain evidence="16">Wild caught</strain>
    </source>
</reference>
<proteinExistence type="inferred from homology"/>
<sequence length="295" mass="32743">EMGAADVVQLGVAMILVGIGCLGNTFIVLVFLLEYRKSQTLQPYELIVTLMAACSVVTVLVWYVMYLFNFCTYFGSNIYRVTDFINVLLPKTIIWLTAWLCFVYCIKIVKVNWRIFMNMKKRISLAVKCMIAGTLLLCILLSFPSTLLIELKINSTNVCKNYYKADAKHELFLIFSSMLSLLTSFLPLVLMLVSSLGIVIFLCLHSRNMGKNITSSGTSRSDAHTSIAIMLLCLISLFIACAGIVLCVNLQITSGQYDLLVAIALSNIIYSAGSSVILIIGTVKPRHTLVKLLCQ</sequence>
<dbReference type="eggNOG" id="ENOG502SY8P">
    <property type="taxonomic scope" value="Eukaryota"/>
</dbReference>
<reference evidence="15" key="3">
    <citation type="submission" date="2025-09" db="UniProtKB">
        <authorList>
            <consortium name="Ensembl"/>
        </authorList>
    </citation>
    <scope>IDENTIFICATION</scope>
</reference>
<keyword evidence="5 12" id="KW-0812">Transmembrane</keyword>
<evidence type="ECO:0000256" key="9">
    <source>
        <dbReference type="ARBA" id="ARBA00023170"/>
    </source>
</evidence>
<dbReference type="GO" id="GO:0016020">
    <property type="term" value="C:membrane"/>
    <property type="evidence" value="ECO:0007669"/>
    <property type="project" value="UniProtKB-SubCell"/>
</dbReference>
<evidence type="ECO:0000256" key="10">
    <source>
        <dbReference type="ARBA" id="ARBA00023224"/>
    </source>
</evidence>
<evidence type="ECO:0000259" key="14">
    <source>
        <dbReference type="PROSITE" id="PS50262"/>
    </source>
</evidence>
<feature type="transmembrane region" description="Helical" evidence="13">
    <location>
        <begin position="46"/>
        <end position="68"/>
    </location>
</feature>
<dbReference type="GO" id="GO:0033038">
    <property type="term" value="F:bitter taste receptor activity"/>
    <property type="evidence" value="ECO:0007669"/>
    <property type="project" value="InterPro"/>
</dbReference>
<evidence type="ECO:0000256" key="4">
    <source>
        <dbReference type="ARBA" id="ARBA00022606"/>
    </source>
</evidence>
<feature type="transmembrane region" description="Helical" evidence="13">
    <location>
        <begin position="259"/>
        <end position="283"/>
    </location>
</feature>
<keyword evidence="6 13" id="KW-1133">Transmembrane helix</keyword>
<evidence type="ECO:0000256" key="2">
    <source>
        <dbReference type="ARBA" id="ARBA00007376"/>
    </source>
</evidence>
<dbReference type="PROSITE" id="PS50262">
    <property type="entry name" value="G_PROTEIN_RECEP_F1_2"/>
    <property type="match status" value="1"/>
</dbReference>
<dbReference type="OMA" id="NWRIFMN"/>
<organism evidence="15 16">
    <name type="scientific">Latimeria chalumnae</name>
    <name type="common">Coelacanth</name>
    <dbReference type="NCBI Taxonomy" id="7897"/>
    <lineage>
        <taxon>Eukaryota</taxon>
        <taxon>Metazoa</taxon>
        <taxon>Chordata</taxon>
        <taxon>Craniata</taxon>
        <taxon>Vertebrata</taxon>
        <taxon>Euteleostomi</taxon>
        <taxon>Coelacanthiformes</taxon>
        <taxon>Coelacanthidae</taxon>
        <taxon>Latimeria</taxon>
    </lineage>
</organism>
<evidence type="ECO:0000256" key="1">
    <source>
        <dbReference type="ARBA" id="ARBA00004141"/>
    </source>
</evidence>
<dbReference type="GeneTree" id="ENSGT01150000286961"/>
<dbReference type="SUPFAM" id="SSF81321">
    <property type="entry name" value="Family A G protein-coupled receptor-like"/>
    <property type="match status" value="1"/>
</dbReference>
<protein>
    <recommendedName>
        <fullName evidence="12">Taste receptor type 2</fullName>
    </recommendedName>
</protein>
<name>H3AF35_LATCH</name>
<evidence type="ECO:0000256" key="6">
    <source>
        <dbReference type="ARBA" id="ARBA00022989"/>
    </source>
</evidence>
<feature type="domain" description="G-protein coupled receptors family 1 profile" evidence="14">
    <location>
        <begin position="23"/>
        <end position="241"/>
    </location>
</feature>
<evidence type="ECO:0000256" key="12">
    <source>
        <dbReference type="RuleBase" id="RU004424"/>
    </source>
</evidence>
<feature type="transmembrane region" description="Helical" evidence="13">
    <location>
        <begin position="171"/>
        <end position="204"/>
    </location>
</feature>
<dbReference type="InterPro" id="IPR007960">
    <property type="entry name" value="TAS2R"/>
</dbReference>
<dbReference type="Proteomes" id="UP000008672">
    <property type="component" value="Unassembled WGS sequence"/>
</dbReference>
<dbReference type="EMBL" id="AFYH01219087">
    <property type="status" value="NOT_ANNOTATED_CDS"/>
    <property type="molecule type" value="Genomic_DNA"/>
</dbReference>
<keyword evidence="16" id="KW-1185">Reference proteome</keyword>
<feature type="transmembrane region" description="Helical" evidence="13">
    <location>
        <begin position="12"/>
        <end position="34"/>
    </location>
</feature>
<evidence type="ECO:0000256" key="8">
    <source>
        <dbReference type="ARBA" id="ARBA00023136"/>
    </source>
</evidence>
<evidence type="ECO:0000313" key="15">
    <source>
        <dbReference type="Ensembl" id="ENSLACP00000008256.1"/>
    </source>
</evidence>
<feature type="transmembrane region" description="Helical" evidence="13">
    <location>
        <begin position="88"/>
        <end position="109"/>
    </location>
</feature>
<dbReference type="PANTHER" id="PTHR11394">
    <property type="entry name" value="TASTE RECEPTOR TYPE 2"/>
    <property type="match status" value="1"/>
</dbReference>
<dbReference type="GO" id="GO:0004930">
    <property type="term" value="F:G protein-coupled receptor activity"/>
    <property type="evidence" value="ECO:0007669"/>
    <property type="project" value="UniProtKB-KW"/>
</dbReference>
<dbReference type="AlphaFoldDB" id="H3AF35"/>
<keyword evidence="8 12" id="KW-0472">Membrane</keyword>
<keyword evidence="7 12" id="KW-0297">G-protein coupled receptor</keyword>
<evidence type="ECO:0000256" key="13">
    <source>
        <dbReference type="SAM" id="Phobius"/>
    </source>
</evidence>
<feature type="transmembrane region" description="Helical" evidence="13">
    <location>
        <begin position="225"/>
        <end position="253"/>
    </location>
</feature>
<dbReference type="InParanoid" id="H3AF35"/>
<keyword evidence="10 12" id="KW-0807">Transducer</keyword>
<evidence type="ECO:0000256" key="5">
    <source>
        <dbReference type="ARBA" id="ARBA00022692"/>
    </source>
</evidence>
<accession>H3AF35</accession>
<gene>
    <name evidence="15" type="primary">LOC106706423</name>
</gene>
<keyword evidence="9 12" id="KW-0675">Receptor</keyword>